<proteinExistence type="predicted"/>
<evidence type="ECO:0000256" key="1">
    <source>
        <dbReference type="SAM" id="SignalP"/>
    </source>
</evidence>
<dbReference type="OrthoDB" id="9834054at2"/>
<keyword evidence="1" id="KW-0732">Signal</keyword>
<gene>
    <name evidence="2" type="ORF">SAMN05660690_2721</name>
</gene>
<name>A0A1G6Q781_9ACTN</name>
<organism evidence="2 3">
    <name type="scientific">Geodermatophilus telluris</name>
    <dbReference type="NCBI Taxonomy" id="1190417"/>
    <lineage>
        <taxon>Bacteria</taxon>
        <taxon>Bacillati</taxon>
        <taxon>Actinomycetota</taxon>
        <taxon>Actinomycetes</taxon>
        <taxon>Geodermatophilales</taxon>
        <taxon>Geodermatophilaceae</taxon>
        <taxon>Geodermatophilus</taxon>
    </lineage>
</organism>
<dbReference type="EMBL" id="FMZF01000004">
    <property type="protein sequence ID" value="SDC87497.1"/>
    <property type="molecule type" value="Genomic_DNA"/>
</dbReference>
<evidence type="ECO:0000313" key="3">
    <source>
        <dbReference type="Proteomes" id="UP000199416"/>
    </source>
</evidence>
<evidence type="ECO:0008006" key="4">
    <source>
        <dbReference type="Google" id="ProtNLM"/>
    </source>
</evidence>
<dbReference type="Proteomes" id="UP000199416">
    <property type="component" value="Unassembled WGS sequence"/>
</dbReference>
<sequence>MIRRRIIPMRSPRLPAILSFTTALVALGTPAAMAAPASSGATSFDYDNCFPQSDGSTFCARGTTTENFTVAPSGTMTLNYHNDGTATYSGVDGCTDSTSNRTSVNYLLTPDATQAYHVTDRSQSTLTCFGQDVTCTFTTVFTLANGAVRVVRQNGTCTPN</sequence>
<feature type="chain" id="PRO_5011672161" description="Secreted protein" evidence="1">
    <location>
        <begin position="35"/>
        <end position="160"/>
    </location>
</feature>
<evidence type="ECO:0000313" key="2">
    <source>
        <dbReference type="EMBL" id="SDC87497.1"/>
    </source>
</evidence>
<keyword evidence="3" id="KW-1185">Reference proteome</keyword>
<accession>A0A1G6Q781</accession>
<dbReference type="RefSeq" id="WP_091366522.1">
    <property type="nucleotide sequence ID" value="NZ_FMZF01000004.1"/>
</dbReference>
<reference evidence="3" key="1">
    <citation type="submission" date="2016-10" db="EMBL/GenBank/DDBJ databases">
        <authorList>
            <person name="Varghese N."/>
            <person name="Submissions S."/>
        </authorList>
    </citation>
    <scope>NUCLEOTIDE SEQUENCE [LARGE SCALE GENOMIC DNA]</scope>
    <source>
        <strain evidence="3">DSM 45421</strain>
    </source>
</reference>
<dbReference type="AlphaFoldDB" id="A0A1G6Q781"/>
<feature type="signal peptide" evidence="1">
    <location>
        <begin position="1"/>
        <end position="34"/>
    </location>
</feature>
<protein>
    <recommendedName>
        <fullName evidence="4">Secreted protein</fullName>
    </recommendedName>
</protein>